<dbReference type="GO" id="GO:0016757">
    <property type="term" value="F:glycosyltransferase activity"/>
    <property type="evidence" value="ECO:0007669"/>
    <property type="project" value="InterPro"/>
</dbReference>
<dbReference type="SUPFAM" id="SSF53756">
    <property type="entry name" value="UDP-Glycosyltransferase/glycogen phosphorylase"/>
    <property type="match status" value="1"/>
</dbReference>
<feature type="domain" description="Glycosyltransferase subfamily 4-like N-terminal" evidence="2">
    <location>
        <begin position="13"/>
        <end position="168"/>
    </location>
</feature>
<dbReference type="RefSeq" id="WP_092345778.1">
    <property type="nucleotide sequence ID" value="NZ_FNQN01000003.1"/>
</dbReference>
<protein>
    <submittedName>
        <fullName evidence="3">Glycosyltransferase involved in cell wall bisynthesis</fullName>
    </submittedName>
</protein>
<evidence type="ECO:0000259" key="2">
    <source>
        <dbReference type="Pfam" id="PF13439"/>
    </source>
</evidence>
<evidence type="ECO:0000313" key="3">
    <source>
        <dbReference type="EMBL" id="SEA10442.1"/>
    </source>
</evidence>
<gene>
    <name evidence="3" type="ORF">SAMN05660420_01223</name>
</gene>
<dbReference type="Pfam" id="PF13439">
    <property type="entry name" value="Glyco_transf_4"/>
    <property type="match status" value="1"/>
</dbReference>
<accession>A0A1H3YHU0</accession>
<keyword evidence="3" id="KW-0808">Transferase</keyword>
<dbReference type="CDD" id="cd03819">
    <property type="entry name" value="GT4_WavL-like"/>
    <property type="match status" value="1"/>
</dbReference>
<dbReference type="InterPro" id="IPR028098">
    <property type="entry name" value="Glyco_trans_4-like_N"/>
</dbReference>
<sequence length="376" mass="41303">MKILQVTAALEQGGVERGTVEMAAFIVSQGVESFVASQGGRLVAELESQGSSHFNLPLAQRNPVTLLLSALRLKKIILTENITLVHARSRAPAWAAYIACRLTGVPFVTTFHGTHRIQNCIKKSYNSVMTRGLRTIAISQFIKTHIMENYGISEQLIDIAPRGFDPQRISPDKVTADQLNLLKKQWQLDDGVPIIALPGRLTRWKGQTLFLDALAQIKELQWQALIIGGAGHKQAYLNELKEQAFSSGLSDRIVFTGDQANIVPFYALADIVVSASTEPEAFGRVAVEAQAMGKPIIASAHGGALETVRDGETGWLFKNNDAEDLADKLRLALATGTDLIRMGNVAQTFVENEYTVEKMCRAEWNCYQRVLTDING</sequence>
<keyword evidence="4" id="KW-1185">Reference proteome</keyword>
<dbReference type="EMBL" id="FNQN01000003">
    <property type="protein sequence ID" value="SEA10442.1"/>
    <property type="molecule type" value="Genomic_DNA"/>
</dbReference>
<evidence type="ECO:0000259" key="1">
    <source>
        <dbReference type="Pfam" id="PF00534"/>
    </source>
</evidence>
<dbReference type="Pfam" id="PF00534">
    <property type="entry name" value="Glycos_transf_1"/>
    <property type="match status" value="1"/>
</dbReference>
<name>A0A1H3YHU0_9BACT</name>
<dbReference type="STRING" id="37625.SAMN05660420_01223"/>
<dbReference type="Gene3D" id="3.40.50.2000">
    <property type="entry name" value="Glycogen Phosphorylase B"/>
    <property type="match status" value="2"/>
</dbReference>
<reference evidence="3 4" key="1">
    <citation type="submission" date="2016-10" db="EMBL/GenBank/DDBJ databases">
        <authorList>
            <person name="de Groot N.N."/>
        </authorList>
    </citation>
    <scope>NUCLEOTIDE SEQUENCE [LARGE SCALE GENOMIC DNA]</scope>
    <source>
        <strain evidence="3 4">DSM 7343</strain>
    </source>
</reference>
<feature type="domain" description="Glycosyl transferase family 1" evidence="1">
    <location>
        <begin position="183"/>
        <end position="343"/>
    </location>
</feature>
<dbReference type="PANTHER" id="PTHR45947">
    <property type="entry name" value="SULFOQUINOVOSYL TRANSFERASE SQD2"/>
    <property type="match status" value="1"/>
</dbReference>
<dbReference type="InterPro" id="IPR001296">
    <property type="entry name" value="Glyco_trans_1"/>
</dbReference>
<dbReference type="InterPro" id="IPR050194">
    <property type="entry name" value="Glycosyltransferase_grp1"/>
</dbReference>
<proteinExistence type="predicted"/>
<evidence type="ECO:0000313" key="4">
    <source>
        <dbReference type="Proteomes" id="UP000199409"/>
    </source>
</evidence>
<dbReference type="Proteomes" id="UP000199409">
    <property type="component" value="Unassembled WGS sequence"/>
</dbReference>
<organism evidence="3 4">
    <name type="scientific">Desulfuromusa kysingii</name>
    <dbReference type="NCBI Taxonomy" id="37625"/>
    <lineage>
        <taxon>Bacteria</taxon>
        <taxon>Pseudomonadati</taxon>
        <taxon>Thermodesulfobacteriota</taxon>
        <taxon>Desulfuromonadia</taxon>
        <taxon>Desulfuromonadales</taxon>
        <taxon>Geopsychrobacteraceae</taxon>
        <taxon>Desulfuromusa</taxon>
    </lineage>
</organism>
<dbReference type="OrthoDB" id="5147801at2"/>
<dbReference type="PANTHER" id="PTHR45947:SF3">
    <property type="entry name" value="SULFOQUINOVOSYL TRANSFERASE SQD2"/>
    <property type="match status" value="1"/>
</dbReference>
<dbReference type="AlphaFoldDB" id="A0A1H3YHU0"/>